<dbReference type="AlphaFoldDB" id="A0AAJ5EEH6"/>
<feature type="signal peptide" evidence="2">
    <location>
        <begin position="1"/>
        <end position="30"/>
    </location>
</feature>
<evidence type="ECO:0000256" key="2">
    <source>
        <dbReference type="SAM" id="SignalP"/>
    </source>
</evidence>
<feature type="domain" description="WxL" evidence="3">
    <location>
        <begin position="36"/>
        <end position="291"/>
    </location>
</feature>
<keyword evidence="6" id="KW-1185">Reference proteome</keyword>
<accession>A0AAJ5EEH6</accession>
<reference evidence="5 7" key="1">
    <citation type="submission" date="2019-03" db="EMBL/GenBank/DDBJ databases">
        <title>Vagococcus sp. was isolated fron gut of Carduelis flavirostris.</title>
        <authorList>
            <person name="Ge Y."/>
        </authorList>
    </citation>
    <scope>NUCLEOTIDE SEQUENCE [LARGE SCALE GENOMIC DNA]</scope>
    <source>
        <strain evidence="5 7">CF-210</strain>
    </source>
</reference>
<dbReference type="InterPro" id="IPR027994">
    <property type="entry name" value="WxL_dom"/>
</dbReference>
<dbReference type="Proteomes" id="UP000296883">
    <property type="component" value="Chromosome"/>
</dbReference>
<reference evidence="4 6" key="2">
    <citation type="journal article" date="2020" name="Int. J. Syst. Evol. Microbiol.">
        <title>Vagococcus xieshaowenii sp. nov., isolated from snow finch (Montifringilla taczanowskii) cloacal content.</title>
        <authorList>
            <person name="Ge Y."/>
            <person name="Yang J."/>
            <person name="Lai X.H."/>
            <person name="Zhang G."/>
            <person name="Jin D."/>
            <person name="Lu S."/>
            <person name="Wang B."/>
            <person name="Huang Y."/>
            <person name="Huang Y."/>
            <person name="Ren Z."/>
            <person name="Zhang X."/>
            <person name="Xu J."/>
        </authorList>
    </citation>
    <scope>NUCLEOTIDE SEQUENCE [LARGE SCALE GENOMIC DNA]</scope>
    <source>
        <strain evidence="4">Personal::cf-49</strain>
        <strain evidence="6">personal::cf-49</strain>
    </source>
</reference>
<sequence>MERGYDMKKMMSTLLLSTLVLGSLNTAVFAEEGITTNETSEGKVHFVVDDEATNPPVSPPIVDPTDPENPDPTTPEITPDEPDKETGQTGPLTIDFVSTLNFGIQKISNSDETYPAFASKSTITGSDVKVINPNYVQITDNTGSLAGWTLKVEQTQAFKDEAEHELEGAKINVSNGAVNSASDTTGIEAKEAFAIEPSTEEKAISVEVMTASEGHGAGQFFYLAGNGGTAVTEELGETRGTLVKADVLGEDGQVSGQDWFNTAVQLEVPGASVKKSTAYTAELTWTLTNQPANEA</sequence>
<name>A0AAJ5EEH6_9ENTE</name>
<evidence type="ECO:0000313" key="5">
    <source>
        <dbReference type="EMBL" id="TFZ39619.1"/>
    </source>
</evidence>
<keyword evidence="2" id="KW-0732">Signal</keyword>
<feature type="region of interest" description="Disordered" evidence="1">
    <location>
        <begin position="49"/>
        <end position="91"/>
    </location>
</feature>
<organism evidence="5 7">
    <name type="scientific">Vagococcus xieshaowenii</name>
    <dbReference type="NCBI Taxonomy" id="2562451"/>
    <lineage>
        <taxon>Bacteria</taxon>
        <taxon>Bacillati</taxon>
        <taxon>Bacillota</taxon>
        <taxon>Bacilli</taxon>
        <taxon>Lactobacillales</taxon>
        <taxon>Enterococcaceae</taxon>
        <taxon>Vagococcus</taxon>
    </lineage>
</organism>
<dbReference type="EMBL" id="SRHU01000032">
    <property type="protein sequence ID" value="TFZ39619.1"/>
    <property type="molecule type" value="Genomic_DNA"/>
</dbReference>
<evidence type="ECO:0000313" key="4">
    <source>
        <dbReference type="EMBL" id="QCA29454.1"/>
    </source>
</evidence>
<evidence type="ECO:0000313" key="6">
    <source>
        <dbReference type="Proteomes" id="UP000296883"/>
    </source>
</evidence>
<proteinExistence type="predicted"/>
<dbReference type="Proteomes" id="UP000297725">
    <property type="component" value="Unassembled WGS sequence"/>
</dbReference>
<feature type="chain" id="PRO_5042594728" evidence="2">
    <location>
        <begin position="31"/>
        <end position="295"/>
    </location>
</feature>
<evidence type="ECO:0000259" key="3">
    <source>
        <dbReference type="Pfam" id="PF13731"/>
    </source>
</evidence>
<dbReference type="EMBL" id="CP038865">
    <property type="protein sequence ID" value="QCA29454.1"/>
    <property type="molecule type" value="Genomic_DNA"/>
</dbReference>
<gene>
    <name evidence="5" type="ORF">E4031_08700</name>
    <name evidence="4" type="ORF">E4Z98_09040</name>
</gene>
<protein>
    <submittedName>
        <fullName evidence="5">WxL domain-containing protein</fullName>
    </submittedName>
</protein>
<dbReference type="Pfam" id="PF13731">
    <property type="entry name" value="WxL"/>
    <property type="match status" value="1"/>
</dbReference>
<evidence type="ECO:0000256" key="1">
    <source>
        <dbReference type="SAM" id="MobiDB-lite"/>
    </source>
</evidence>
<evidence type="ECO:0000313" key="7">
    <source>
        <dbReference type="Proteomes" id="UP000297725"/>
    </source>
</evidence>